<dbReference type="Pfam" id="PF06923">
    <property type="entry name" value="GutM"/>
    <property type="match status" value="1"/>
</dbReference>
<organism evidence="2 3">
    <name type="scientific">Selenomonas ruminantium</name>
    <dbReference type="NCBI Taxonomy" id="971"/>
    <lineage>
        <taxon>Bacteria</taxon>
        <taxon>Bacillati</taxon>
        <taxon>Bacillota</taxon>
        <taxon>Negativicutes</taxon>
        <taxon>Selenomonadales</taxon>
        <taxon>Selenomonadaceae</taxon>
        <taxon>Selenomonas</taxon>
    </lineage>
</organism>
<dbReference type="EMBL" id="SVCA01000006">
    <property type="protein sequence ID" value="MBE6085401.1"/>
    <property type="molecule type" value="Genomic_DNA"/>
</dbReference>
<accession>A0A927WIJ0</accession>
<gene>
    <name evidence="2" type="ORF">E7203_08125</name>
</gene>
<proteinExistence type="predicted"/>
<reference evidence="2" key="1">
    <citation type="submission" date="2019-04" db="EMBL/GenBank/DDBJ databases">
        <title>Evolution of Biomass-Degrading Anaerobic Consortia Revealed by Metagenomics.</title>
        <authorList>
            <person name="Peng X."/>
        </authorList>
    </citation>
    <scope>NUCLEOTIDE SEQUENCE</scope>
    <source>
        <strain evidence="2">SIG242</strain>
    </source>
</reference>
<dbReference type="RefSeq" id="WP_303669488.1">
    <property type="nucleotide sequence ID" value="NZ_SVCA01000006.1"/>
</dbReference>
<dbReference type="AlphaFoldDB" id="A0A927WIJ0"/>
<keyword evidence="1" id="KW-1133">Transmembrane helix</keyword>
<feature type="transmembrane region" description="Helical" evidence="1">
    <location>
        <begin position="6"/>
        <end position="24"/>
    </location>
</feature>
<name>A0A927WIJ0_SELRU</name>
<evidence type="ECO:0000256" key="1">
    <source>
        <dbReference type="SAM" id="Phobius"/>
    </source>
</evidence>
<keyword evidence="1" id="KW-0472">Membrane</keyword>
<evidence type="ECO:0000313" key="3">
    <source>
        <dbReference type="Proteomes" id="UP000772151"/>
    </source>
</evidence>
<dbReference type="Proteomes" id="UP000772151">
    <property type="component" value="Unassembled WGS sequence"/>
</dbReference>
<sequence length="136" mass="15054">MGWMILLAAGMWVLQLLLGLWQFGRFNKHMKELRRYGRVAVGKAKGGFRAGAVALICIDERAEIVHAEIMAGRTVFAGFRELSVLKGKFLPLIGEDDCEGLGKQVTAAVVNARQDYENYRELCAERHEGDAAAISD</sequence>
<comment type="caution">
    <text evidence="2">The sequence shown here is derived from an EMBL/GenBank/DDBJ whole genome shotgun (WGS) entry which is preliminary data.</text>
</comment>
<evidence type="ECO:0000313" key="2">
    <source>
        <dbReference type="EMBL" id="MBE6085401.1"/>
    </source>
</evidence>
<protein>
    <submittedName>
        <fullName evidence="2">Transcriptional regulator</fullName>
    </submittedName>
</protein>
<keyword evidence="1" id="KW-0812">Transmembrane</keyword>
<dbReference type="InterPro" id="IPR009693">
    <property type="entry name" value="Glucitol_operon_activator"/>
</dbReference>